<keyword evidence="10" id="KW-1185">Reference proteome</keyword>
<dbReference type="STRING" id="504472.Slin_0935"/>
<organism evidence="9 10">
    <name type="scientific">Spirosoma linguale (strain ATCC 33905 / DSM 74 / LMG 10896 / Claus 1)</name>
    <dbReference type="NCBI Taxonomy" id="504472"/>
    <lineage>
        <taxon>Bacteria</taxon>
        <taxon>Pseudomonadati</taxon>
        <taxon>Bacteroidota</taxon>
        <taxon>Cytophagia</taxon>
        <taxon>Cytophagales</taxon>
        <taxon>Cytophagaceae</taxon>
        <taxon>Spirosoma</taxon>
    </lineage>
</organism>
<comment type="subcellular location">
    <subcellularLocation>
        <location evidence="1">Cell membrane</location>
        <topology evidence="1">Multi-pass membrane protein</topology>
    </subcellularLocation>
</comment>
<feature type="transmembrane region" description="Helical" evidence="6">
    <location>
        <begin position="371"/>
        <end position="395"/>
    </location>
</feature>
<protein>
    <recommendedName>
        <fullName evidence="11">Permease</fullName>
    </recommendedName>
</protein>
<dbReference type="PANTHER" id="PTHR30572:SF18">
    <property type="entry name" value="ABC-TYPE MACROLIDE FAMILY EXPORT SYSTEM PERMEASE COMPONENT 2"/>
    <property type="match status" value="1"/>
</dbReference>
<feature type="transmembrane region" description="Helical" evidence="6">
    <location>
        <begin position="278"/>
        <end position="303"/>
    </location>
</feature>
<dbReference type="Proteomes" id="UP000002028">
    <property type="component" value="Chromosome"/>
</dbReference>
<keyword evidence="3 6" id="KW-0812">Transmembrane</keyword>
<evidence type="ECO:0000256" key="6">
    <source>
        <dbReference type="SAM" id="Phobius"/>
    </source>
</evidence>
<keyword evidence="5 6" id="KW-0472">Membrane</keyword>
<feature type="domain" description="ABC3 transporter permease C-terminal" evidence="7">
    <location>
        <begin position="284"/>
        <end position="400"/>
    </location>
</feature>
<dbReference type="GO" id="GO:0022857">
    <property type="term" value="F:transmembrane transporter activity"/>
    <property type="evidence" value="ECO:0007669"/>
    <property type="project" value="TreeGrafter"/>
</dbReference>
<evidence type="ECO:0000313" key="10">
    <source>
        <dbReference type="Proteomes" id="UP000002028"/>
    </source>
</evidence>
<dbReference type="Pfam" id="PF12704">
    <property type="entry name" value="MacB_PCD"/>
    <property type="match status" value="1"/>
</dbReference>
<evidence type="ECO:0000259" key="8">
    <source>
        <dbReference type="Pfam" id="PF12704"/>
    </source>
</evidence>
<gene>
    <name evidence="9" type="ordered locus">Slin_0935</name>
</gene>
<evidence type="ECO:0000256" key="2">
    <source>
        <dbReference type="ARBA" id="ARBA00022475"/>
    </source>
</evidence>
<name>D2QIX3_SPILD</name>
<accession>D2QIX3</accession>
<feature type="transmembrane region" description="Helical" evidence="6">
    <location>
        <begin position="661"/>
        <end position="685"/>
    </location>
</feature>
<proteinExistence type="predicted"/>
<feature type="transmembrane region" description="Helical" evidence="6">
    <location>
        <begin position="416"/>
        <end position="439"/>
    </location>
</feature>
<sequence length="785" mass="87628">MFRNYVKIAWRNIAKSKTFSFINVLGLALGMTSSLLILLWVQDERSIDQFHANGPNIYSVLENQQWTGNDISTTPSTPGPLAFALKAEIPEVERTVKITWEEEHLLSVGDKAYKEKGRYASPDLFQIFSFPLAHGDPKTAISEPTSIVISEKAAQKLFGRTNVLGQMVRVDNKEDHKVTGVVKDIPTTSSLKFDFVLPEAPFEKENKWLEGWDNNGIRTYALLHPNTNIDAVNAKILNFIRKHDKNVTTITTFLFPYERAYLQSKFTNGKPDGGRIEYVRIFTIVAIFLLIIACINFMNLATARSAKRAKEVGIRKVVGAERSYLVGQFVGEAVLTALFSLLIAIVLVQVLLSSFNTLTEKHIEIQYANPLYWLTLLGLALVTGLVSGSYPALFLSSLQPVKVLKGTLRFTAGAVFFRQGLVVFQFALSLLLIIGTLIAGRQVDYIRTKNLGLDRENVVYMDLEGDLPKRFDAFREELLQAPGIQSVSSAGNDPMQIGSSTTGVEWKGKPEGDKTLFNQLPISYDFIRTMKIKLLDGRDFSKGTITDSTNYIVNEEAARRMGMKSAVGQDLKFWGKSGKIVGLIKNFHINSLRVAIEPLILRLDSTNTVLLVRTQPGQTEKALKSMEQLAKQFNPAYPFDYTFADESFREQYKSETLIGTLANAFAIIAIFIACLGLFGLAMFTAEQRTKEIGVRKVLGASVPNIVVLLSKDFLKLVMIAILIASPLAWWAMHQWLKDFAYRIDIEWWVFALAGLIAIGIAQLTVSFQSIKAALMNPVKSLRSAE</sequence>
<dbReference type="InterPro" id="IPR025857">
    <property type="entry name" value="MacB_PCD"/>
</dbReference>
<keyword evidence="2" id="KW-1003">Cell membrane</keyword>
<evidence type="ECO:0000259" key="7">
    <source>
        <dbReference type="Pfam" id="PF02687"/>
    </source>
</evidence>
<feature type="transmembrane region" description="Helical" evidence="6">
    <location>
        <begin position="324"/>
        <end position="351"/>
    </location>
</feature>
<dbReference type="RefSeq" id="WP_012925538.1">
    <property type="nucleotide sequence ID" value="NC_013730.1"/>
</dbReference>
<evidence type="ECO:0000256" key="1">
    <source>
        <dbReference type="ARBA" id="ARBA00004651"/>
    </source>
</evidence>
<dbReference type="Pfam" id="PF02687">
    <property type="entry name" value="FtsX"/>
    <property type="match status" value="2"/>
</dbReference>
<feature type="transmembrane region" description="Helical" evidence="6">
    <location>
        <begin position="21"/>
        <end position="41"/>
    </location>
</feature>
<dbReference type="eggNOG" id="COG0577">
    <property type="taxonomic scope" value="Bacteria"/>
</dbReference>
<dbReference type="KEGG" id="sli:Slin_0935"/>
<dbReference type="InterPro" id="IPR003838">
    <property type="entry name" value="ABC3_permease_C"/>
</dbReference>
<feature type="transmembrane region" description="Helical" evidence="6">
    <location>
        <begin position="713"/>
        <end position="732"/>
    </location>
</feature>
<evidence type="ECO:0008006" key="11">
    <source>
        <dbReference type="Google" id="ProtNLM"/>
    </source>
</evidence>
<evidence type="ECO:0000256" key="5">
    <source>
        <dbReference type="ARBA" id="ARBA00023136"/>
    </source>
</evidence>
<evidence type="ECO:0000313" key="9">
    <source>
        <dbReference type="EMBL" id="ADB36987.1"/>
    </source>
</evidence>
<dbReference type="PANTHER" id="PTHR30572">
    <property type="entry name" value="MEMBRANE COMPONENT OF TRANSPORTER-RELATED"/>
    <property type="match status" value="1"/>
</dbReference>
<evidence type="ECO:0000256" key="3">
    <source>
        <dbReference type="ARBA" id="ARBA00022692"/>
    </source>
</evidence>
<dbReference type="InterPro" id="IPR050250">
    <property type="entry name" value="Macrolide_Exporter_MacB"/>
</dbReference>
<reference evidence="9 10" key="1">
    <citation type="journal article" date="2010" name="Stand. Genomic Sci.">
        <title>Complete genome sequence of Spirosoma linguale type strain (1).</title>
        <authorList>
            <person name="Lail K."/>
            <person name="Sikorski J."/>
            <person name="Saunders E."/>
            <person name="Lapidus A."/>
            <person name="Glavina Del Rio T."/>
            <person name="Copeland A."/>
            <person name="Tice H."/>
            <person name="Cheng J.-F."/>
            <person name="Lucas S."/>
            <person name="Nolan M."/>
            <person name="Bruce D."/>
            <person name="Goodwin L."/>
            <person name="Pitluck S."/>
            <person name="Ivanova N."/>
            <person name="Mavromatis K."/>
            <person name="Ovchinnikova G."/>
            <person name="Pati A."/>
            <person name="Chen A."/>
            <person name="Palaniappan K."/>
            <person name="Land M."/>
            <person name="Hauser L."/>
            <person name="Chang Y.-J."/>
            <person name="Jeffries C.D."/>
            <person name="Chain P."/>
            <person name="Brettin T."/>
            <person name="Detter J.C."/>
            <person name="Schuetze A."/>
            <person name="Rohde M."/>
            <person name="Tindall B.J."/>
            <person name="Goeker M."/>
            <person name="Bristow J."/>
            <person name="Eisen J.A."/>
            <person name="Markowitz V."/>
            <person name="Hugenholtz P."/>
            <person name="Kyrpides N.C."/>
            <person name="Klenk H.-P."/>
            <person name="Chen F."/>
        </authorList>
    </citation>
    <scope>NUCLEOTIDE SEQUENCE [LARGE SCALE GENOMIC DNA]</scope>
    <source>
        <strain evidence="10">ATCC 33905 / DSM 74 / LMG 10896 / Claus 1</strain>
    </source>
</reference>
<evidence type="ECO:0000256" key="4">
    <source>
        <dbReference type="ARBA" id="ARBA00022989"/>
    </source>
</evidence>
<feature type="domain" description="ABC3 transporter permease C-terminal" evidence="7">
    <location>
        <begin position="664"/>
        <end position="777"/>
    </location>
</feature>
<dbReference type="HOGENOM" id="CLU_008713_1_0_10"/>
<dbReference type="EMBL" id="CP001769">
    <property type="protein sequence ID" value="ADB36987.1"/>
    <property type="molecule type" value="Genomic_DNA"/>
</dbReference>
<feature type="transmembrane region" description="Helical" evidence="6">
    <location>
        <begin position="747"/>
        <end position="767"/>
    </location>
</feature>
<dbReference type="AlphaFoldDB" id="D2QIX3"/>
<feature type="domain" description="MacB-like periplasmic core" evidence="8">
    <location>
        <begin position="20"/>
        <end position="236"/>
    </location>
</feature>
<dbReference type="GO" id="GO:0005886">
    <property type="term" value="C:plasma membrane"/>
    <property type="evidence" value="ECO:0007669"/>
    <property type="project" value="UniProtKB-SubCell"/>
</dbReference>
<keyword evidence="4 6" id="KW-1133">Transmembrane helix</keyword>